<sequence length="187" mass="20403">MTGWPTDFDGIAETVTLSPDPDGRWNVAALGVHAGVPATARTWGETVTWRNFARSGRGVVTFPEDPVLFVEAALTERKADTPDIEGVAARVEVSVSERDRGTEGGTMWVDWSMDPGKATVVSRSIPVTNRGFNAVVEMAVAASRLGVPTYDDRTLRTRLAHFAGVVETCGGDREHRALDRLRQHVDW</sequence>
<dbReference type="PATRIC" id="fig|1604004.4.peg.1766"/>
<dbReference type="Proteomes" id="UP000060390">
    <property type="component" value="Chromosome"/>
</dbReference>
<dbReference type="InterPro" id="IPR049288">
    <property type="entry name" value="DUF447_C"/>
</dbReference>
<evidence type="ECO:0000313" key="3">
    <source>
        <dbReference type="EMBL" id="AKH98164.1"/>
    </source>
</evidence>
<dbReference type="Gene3D" id="2.30.110.10">
    <property type="entry name" value="Electron Transport, Fmn-binding Protein, Chain A"/>
    <property type="match status" value="1"/>
</dbReference>
<keyword evidence="6" id="KW-1185">Reference proteome</keyword>
<evidence type="ECO:0000313" key="4">
    <source>
        <dbReference type="EMBL" id="ALG82558.1"/>
    </source>
</evidence>
<dbReference type="KEGG" id="hsu:HLASF_1688"/>
<reference evidence="3 6" key="1">
    <citation type="journal article" date="2015" name="ISME J.">
        <title>Elemental sulfur and acetate can support life of a novel strictly anaerobic haloarchaeon.</title>
        <authorList>
            <person name="Sorokin D.Y."/>
            <person name="Kublanov I.V."/>
            <person name="Gavrilov S.N."/>
            <person name="Rojo D."/>
            <person name="Roman P."/>
            <person name="Golyshin P.N."/>
            <person name="Slepak V.Z."/>
            <person name="Smedile F."/>
            <person name="Ferrer M."/>
            <person name="Messina E."/>
            <person name="La Cono V."/>
            <person name="Yakimov M.M."/>
        </authorList>
    </citation>
    <scope>NUCLEOTIDE SEQUENCE [LARGE SCALE GENOMIC DNA]</scope>
    <source>
        <strain evidence="3 6">HSR2</strain>
    </source>
</reference>
<dbReference type="GeneID" id="26011010"/>
<dbReference type="STRING" id="1604004.HLASA_1675"/>
<dbReference type="InterPro" id="IPR012349">
    <property type="entry name" value="Split_barrel_FMN-bd"/>
</dbReference>
<dbReference type="RefSeq" id="WP_050048847.1">
    <property type="nucleotide sequence ID" value="NZ_CP008874.1"/>
</dbReference>
<dbReference type="EMBL" id="CP008874">
    <property type="protein sequence ID" value="AKH98164.1"/>
    <property type="molecule type" value="Genomic_DNA"/>
</dbReference>
<proteinExistence type="predicted"/>
<evidence type="ECO:0000259" key="1">
    <source>
        <dbReference type="Pfam" id="PF04289"/>
    </source>
</evidence>
<dbReference type="AlphaFoldDB" id="A0A0F7PF69"/>
<protein>
    <recommendedName>
        <fullName evidence="7">DUF447 family protein</fullName>
    </recommendedName>
</protein>
<accession>A0A0F7PF69</accession>
<dbReference type="KEGG" id="hsf:HLASA_1675"/>
<evidence type="ECO:0000259" key="2">
    <source>
        <dbReference type="Pfam" id="PF20766"/>
    </source>
</evidence>
<evidence type="ECO:0000313" key="5">
    <source>
        <dbReference type="Proteomes" id="UP000060390"/>
    </source>
</evidence>
<dbReference type="OrthoDB" id="146030at2157"/>
<dbReference type="InterPro" id="IPR007386">
    <property type="entry name" value="DUF447_N"/>
</dbReference>
<feature type="domain" description="DUF447" evidence="1">
    <location>
        <begin position="13"/>
        <end position="116"/>
    </location>
</feature>
<dbReference type="EMBL" id="CP011564">
    <property type="protein sequence ID" value="ALG82558.1"/>
    <property type="molecule type" value="Genomic_DNA"/>
</dbReference>
<dbReference type="Proteomes" id="UP000069906">
    <property type="component" value="Chromosome"/>
</dbReference>
<dbReference type="SUPFAM" id="SSF50475">
    <property type="entry name" value="FMN-binding split barrel"/>
    <property type="match status" value="1"/>
</dbReference>
<reference evidence="4 5" key="3">
    <citation type="journal article" date="2016" name="Stand. Genomic Sci.">
        <title>Complete genome sequence of 'Halanaeroarchaeum sulfurireducens' M27-SA2, a sulfur-reducing and acetate-oxidizing haloarchaeon from the deep-sea hypersaline anoxic lake Medee.</title>
        <authorList>
            <person name="Messina E."/>
            <person name="Sorokin D.Y."/>
            <person name="Kublanov I.V."/>
            <person name="Toshchakov S."/>
            <person name="Lopatina A."/>
            <person name="Arcadi E."/>
            <person name="Smedile F."/>
            <person name="La Spada G."/>
            <person name="La Cono V."/>
            <person name="Yakimov M.M."/>
        </authorList>
    </citation>
    <scope>NUCLEOTIDE SEQUENCE [LARGE SCALE GENOMIC DNA]</scope>
    <source>
        <strain evidence="4 5">M27-SA2</strain>
    </source>
</reference>
<dbReference type="Pfam" id="PF04289">
    <property type="entry name" value="DUF447_N"/>
    <property type="match status" value="1"/>
</dbReference>
<name>A0A0F7PF69_9EURY</name>
<evidence type="ECO:0000313" key="6">
    <source>
        <dbReference type="Proteomes" id="UP000069906"/>
    </source>
</evidence>
<organism evidence="3 6">
    <name type="scientific">Halanaeroarchaeum sulfurireducens</name>
    <dbReference type="NCBI Taxonomy" id="1604004"/>
    <lineage>
        <taxon>Archaea</taxon>
        <taxon>Methanobacteriati</taxon>
        <taxon>Methanobacteriota</taxon>
        <taxon>Stenosarchaea group</taxon>
        <taxon>Halobacteria</taxon>
        <taxon>Halobacteriales</taxon>
        <taxon>Halobacteriaceae</taxon>
        <taxon>Halanaeroarchaeum</taxon>
    </lineage>
</organism>
<dbReference type="HOGENOM" id="CLU_110565_0_0_2"/>
<evidence type="ECO:0008006" key="7">
    <source>
        <dbReference type="Google" id="ProtNLM"/>
    </source>
</evidence>
<reference evidence="5" key="2">
    <citation type="submission" date="2015-05" db="EMBL/GenBank/DDBJ databases">
        <title>Complete genome sequence of Halanaeroarchaeum sulfurireducens type strain M27-SA2, a sulfate-reducer haloarchaeon from marine anoxic lake Medee.</title>
        <authorList>
            <person name="Messina E."/>
            <person name="Kublanov I.V."/>
            <person name="Toshchakov S."/>
            <person name="Arcadi E."/>
            <person name="La Spada G."/>
            <person name="La Cono V."/>
            <person name="Yakimov M.M."/>
        </authorList>
    </citation>
    <scope>NUCLEOTIDE SEQUENCE [LARGE SCALE GENOMIC DNA]</scope>
    <source>
        <strain evidence="5">M27-SA2</strain>
    </source>
</reference>
<feature type="domain" description="DUF447" evidence="2">
    <location>
        <begin position="129"/>
        <end position="183"/>
    </location>
</feature>
<dbReference type="Pfam" id="PF20766">
    <property type="entry name" value="DUF447_C"/>
    <property type="match status" value="1"/>
</dbReference>
<dbReference type="Gene3D" id="1.20.58.290">
    <property type="entry name" value="Hypothetical membrane protein ta0354_69_121"/>
    <property type="match status" value="1"/>
</dbReference>
<gene>
    <name evidence="4" type="ORF">HLASA_1675</name>
    <name evidence="3" type="ORF">HLASF_1688</name>
</gene>